<dbReference type="GO" id="GO:0008234">
    <property type="term" value="F:cysteine-type peptidase activity"/>
    <property type="evidence" value="ECO:0007669"/>
    <property type="project" value="InterPro"/>
</dbReference>
<dbReference type="InterPro" id="IPR003653">
    <property type="entry name" value="Peptidase_C48_C"/>
</dbReference>
<dbReference type="AlphaFoldDB" id="A0A8T2AGI9"/>
<evidence type="ECO:0000313" key="4">
    <source>
        <dbReference type="EMBL" id="KAG7572605.1"/>
    </source>
</evidence>
<organism evidence="4 5">
    <name type="scientific">Arabidopsis suecica</name>
    <name type="common">Swedish thale-cress</name>
    <name type="synonym">Cardaminopsis suecica</name>
    <dbReference type="NCBI Taxonomy" id="45249"/>
    <lineage>
        <taxon>Eukaryota</taxon>
        <taxon>Viridiplantae</taxon>
        <taxon>Streptophyta</taxon>
        <taxon>Embryophyta</taxon>
        <taxon>Tracheophyta</taxon>
        <taxon>Spermatophyta</taxon>
        <taxon>Magnoliopsida</taxon>
        <taxon>eudicotyledons</taxon>
        <taxon>Gunneridae</taxon>
        <taxon>Pentapetalae</taxon>
        <taxon>rosids</taxon>
        <taxon>malvids</taxon>
        <taxon>Brassicales</taxon>
        <taxon>Brassicaceae</taxon>
        <taxon>Camelineae</taxon>
        <taxon>Arabidopsis</taxon>
    </lineage>
</organism>
<dbReference type="Pfam" id="PF02902">
    <property type="entry name" value="Peptidase_C48"/>
    <property type="match status" value="1"/>
</dbReference>
<keyword evidence="1" id="KW-0645">Protease</keyword>
<keyword evidence="5" id="KW-1185">Reference proteome</keyword>
<reference evidence="4 5" key="1">
    <citation type="submission" date="2020-12" db="EMBL/GenBank/DDBJ databases">
        <title>Concerted genomic and epigenomic changes stabilize Arabidopsis allopolyploids.</title>
        <authorList>
            <person name="Chen Z."/>
        </authorList>
    </citation>
    <scope>NUCLEOTIDE SEQUENCE [LARGE SCALE GENOMIC DNA]</scope>
    <source>
        <strain evidence="4">As9502</strain>
        <tissue evidence="4">Leaf</tissue>
    </source>
</reference>
<accession>A0A8T2AGI9</accession>
<evidence type="ECO:0000259" key="3">
    <source>
        <dbReference type="Pfam" id="PF02902"/>
    </source>
</evidence>
<comment type="caution">
    <text evidence="4">The sequence shown here is derived from an EMBL/GenBank/DDBJ whole genome shotgun (WGS) entry which is preliminary data.</text>
</comment>
<evidence type="ECO:0000256" key="1">
    <source>
        <dbReference type="ARBA" id="ARBA00022670"/>
    </source>
</evidence>
<proteinExistence type="predicted"/>
<evidence type="ECO:0000256" key="2">
    <source>
        <dbReference type="ARBA" id="ARBA00022801"/>
    </source>
</evidence>
<keyword evidence="2" id="KW-0378">Hydrolase</keyword>
<feature type="domain" description="Ubiquitin-like protease family profile" evidence="3">
    <location>
        <begin position="201"/>
        <end position="307"/>
    </location>
</feature>
<dbReference type="GO" id="GO:0006508">
    <property type="term" value="P:proteolysis"/>
    <property type="evidence" value="ECO:0007669"/>
    <property type="project" value="UniProtKB-KW"/>
</dbReference>
<dbReference type="EMBL" id="JAEFBJ010000009">
    <property type="protein sequence ID" value="KAG7572605.1"/>
    <property type="molecule type" value="Genomic_DNA"/>
</dbReference>
<gene>
    <name evidence="4" type="ORF">ISN44_As09g009650</name>
</gene>
<evidence type="ECO:0000313" key="5">
    <source>
        <dbReference type="Proteomes" id="UP000694251"/>
    </source>
</evidence>
<sequence>MDSCGLDECNDLQLAHHVSLPSDPASDKEILGTDLISEVPNQLVTAHATGGLCSGHPERVVPINYVLIDSSPVPLDELPPQLAQKYLKPMKGRTKRGMIASTRCNVNKYPKRQKQGLPGHVDYIPFHPVPQRLSATFKKQLLAYRKSTYDIDGCEVGITLFSDIYTPQKWIFSTYSNFVNAAAPSAFLWDPLVASYIEGTDILDPYLECFSDNEVATYMEPLVTMLPHLLKASCDPTDISVLLDSPFSYHRVEGLPQNTRTGDCGPFVMKLIEMHSHNFSVEDMGHIPDAKVDIFRMDYVIRVYEEFIGFIISLYSNCSHFCTFHITFFKMDNLVDDAAIEIYRRVAETSFTMLAPLLLVGKKQSKLAFSEAVLSSLSLHEFFNNPKLANEGSAFRSFFLKCVATNNPVANYLESLRIVGQHGDVSHAIAMLYSAVPESDYITFSRGMFLIVAQFPSEGIATISSLLNRLGTVAQVDAIGTVVFRHLSIFRPRRRRLFSNLLVLDSIPVCVGNACNLQNRCLNCLMYWFIIRLNYVL</sequence>
<dbReference type="OrthoDB" id="10558604at2759"/>
<protein>
    <submittedName>
        <fullName evidence="4">Papain-like cysteine peptidase superfamily</fullName>
    </submittedName>
</protein>
<name>A0A8T2AGI9_ARASU</name>
<dbReference type="Proteomes" id="UP000694251">
    <property type="component" value="Chromosome 9"/>
</dbReference>